<dbReference type="GO" id="GO:0008757">
    <property type="term" value="F:S-adenosylmethionine-dependent methyltransferase activity"/>
    <property type="evidence" value="ECO:0007669"/>
    <property type="project" value="InterPro"/>
</dbReference>
<comment type="caution">
    <text evidence="2">The sequence shown here is derived from an EMBL/GenBank/DDBJ whole genome shotgun (WGS) entry which is preliminary data.</text>
</comment>
<dbReference type="InterPro" id="IPR029063">
    <property type="entry name" value="SAM-dependent_MTases_sf"/>
</dbReference>
<dbReference type="RefSeq" id="WP_212991654.1">
    <property type="nucleotide sequence ID" value="NZ_BAABEA010000037.1"/>
</dbReference>
<sequence>MSEPVVETQQTYDAITAEYARVNAPADPEVLKDVASLKANLPHGSLVADIGCGPGFELRLLRQHGFRAVGLDLSIGQLRTGGEPGVAQADMRRLPLQTRSVDAVWCHAALLHIPHVAVPAVLDEFVRVIRAGGVLFLNVADGDGEGWEAAANYRSTRRRWFTFHRAQRLTELLATTGFEVYDQRHIEAGRGWLSLHCRRLA</sequence>
<dbReference type="Gene3D" id="3.40.50.150">
    <property type="entry name" value="Vaccinia Virus protein VP39"/>
    <property type="match status" value="1"/>
</dbReference>
<proteinExistence type="predicted"/>
<dbReference type="Pfam" id="PF08241">
    <property type="entry name" value="Methyltransf_11"/>
    <property type="match status" value="1"/>
</dbReference>
<dbReference type="Proteomes" id="UP000681340">
    <property type="component" value="Unassembled WGS sequence"/>
</dbReference>
<protein>
    <submittedName>
        <fullName evidence="2">Methyltransferase</fullName>
    </submittedName>
</protein>
<evidence type="ECO:0000259" key="1">
    <source>
        <dbReference type="Pfam" id="PF08241"/>
    </source>
</evidence>
<dbReference type="SUPFAM" id="SSF53335">
    <property type="entry name" value="S-adenosyl-L-methionine-dependent methyltransferases"/>
    <property type="match status" value="1"/>
</dbReference>
<name>A0A919VPD0_9ACTN</name>
<dbReference type="EMBL" id="BOQL01000046">
    <property type="protein sequence ID" value="GIM73704.1"/>
    <property type="molecule type" value="Genomic_DNA"/>
</dbReference>
<evidence type="ECO:0000313" key="2">
    <source>
        <dbReference type="EMBL" id="GIM73704.1"/>
    </source>
</evidence>
<organism evidence="2 3">
    <name type="scientific">Actinoplanes auranticolor</name>
    <dbReference type="NCBI Taxonomy" id="47988"/>
    <lineage>
        <taxon>Bacteria</taxon>
        <taxon>Bacillati</taxon>
        <taxon>Actinomycetota</taxon>
        <taxon>Actinomycetes</taxon>
        <taxon>Micromonosporales</taxon>
        <taxon>Micromonosporaceae</taxon>
        <taxon>Actinoplanes</taxon>
    </lineage>
</organism>
<dbReference type="PANTHER" id="PTHR43861:SF1">
    <property type="entry name" value="TRANS-ACONITATE 2-METHYLTRANSFERASE"/>
    <property type="match status" value="1"/>
</dbReference>
<keyword evidence="2" id="KW-0489">Methyltransferase</keyword>
<keyword evidence="3" id="KW-1185">Reference proteome</keyword>
<gene>
    <name evidence="2" type="ORF">Aau02nite_57260</name>
</gene>
<dbReference type="AlphaFoldDB" id="A0A919VPD0"/>
<dbReference type="PANTHER" id="PTHR43861">
    <property type="entry name" value="TRANS-ACONITATE 2-METHYLTRANSFERASE-RELATED"/>
    <property type="match status" value="1"/>
</dbReference>
<dbReference type="InterPro" id="IPR013216">
    <property type="entry name" value="Methyltransf_11"/>
</dbReference>
<dbReference type="CDD" id="cd02440">
    <property type="entry name" value="AdoMet_MTases"/>
    <property type="match status" value="1"/>
</dbReference>
<keyword evidence="2" id="KW-0808">Transferase</keyword>
<reference evidence="2" key="1">
    <citation type="submission" date="2021-03" db="EMBL/GenBank/DDBJ databases">
        <title>Whole genome shotgun sequence of Actinoplanes auranticolor NBRC 12245.</title>
        <authorList>
            <person name="Komaki H."/>
            <person name="Tamura T."/>
        </authorList>
    </citation>
    <scope>NUCLEOTIDE SEQUENCE</scope>
    <source>
        <strain evidence="2">NBRC 12245</strain>
    </source>
</reference>
<feature type="domain" description="Methyltransferase type 11" evidence="1">
    <location>
        <begin position="49"/>
        <end position="137"/>
    </location>
</feature>
<accession>A0A919VPD0</accession>
<dbReference type="GO" id="GO:0032259">
    <property type="term" value="P:methylation"/>
    <property type="evidence" value="ECO:0007669"/>
    <property type="project" value="UniProtKB-KW"/>
</dbReference>
<evidence type="ECO:0000313" key="3">
    <source>
        <dbReference type="Proteomes" id="UP000681340"/>
    </source>
</evidence>